<evidence type="ECO:0000313" key="2">
    <source>
        <dbReference type="EMBL" id="MDQ0392125.1"/>
    </source>
</evidence>
<reference evidence="2 3" key="1">
    <citation type="submission" date="2023-07" db="EMBL/GenBank/DDBJ databases">
        <title>Genomic Encyclopedia of Type Strains, Phase IV (KMG-IV): sequencing the most valuable type-strain genomes for metagenomic binning, comparative biology and taxonomic classification.</title>
        <authorList>
            <person name="Goeker M."/>
        </authorList>
    </citation>
    <scope>NUCLEOTIDE SEQUENCE [LARGE SCALE GENOMIC DNA]</scope>
    <source>
        <strain evidence="2 3">DSM 5896</strain>
    </source>
</reference>
<dbReference type="EMBL" id="JAUSVK010000001">
    <property type="protein sequence ID" value="MDQ0392125.1"/>
    <property type="molecule type" value="Genomic_DNA"/>
</dbReference>
<evidence type="ECO:0000313" key="3">
    <source>
        <dbReference type="Proteomes" id="UP001237448"/>
    </source>
</evidence>
<comment type="caution">
    <text evidence="2">The sequence shown here is derived from an EMBL/GenBank/DDBJ whole genome shotgun (WGS) entry which is preliminary data.</text>
</comment>
<dbReference type="InterPro" id="IPR024467">
    <property type="entry name" value="Xre/MbcA/ParS-like_toxin-bd"/>
</dbReference>
<keyword evidence="3" id="KW-1185">Reference proteome</keyword>
<dbReference type="Pfam" id="PF09722">
    <property type="entry name" value="Xre_MbcA_ParS_C"/>
    <property type="match status" value="1"/>
</dbReference>
<feature type="domain" description="Antitoxin Xre/MbcA/ParS-like toxin-binding" evidence="1">
    <location>
        <begin position="78"/>
        <end position="128"/>
    </location>
</feature>
<dbReference type="RefSeq" id="WP_307425530.1">
    <property type="nucleotide sequence ID" value="NZ_JAUSVK010000001.1"/>
</dbReference>
<dbReference type="Proteomes" id="UP001237448">
    <property type="component" value="Unassembled WGS sequence"/>
</dbReference>
<sequence length="132" mass="14391">MLATTLGVRAAAAEIDAAAAMRGFFMIMEAWRAGAEESRAILGSPPERTYYSWRTGKGVRVPQDTLRRIGYVAGIYKALQIVYSDPHLADGWVSRPNRAFGGQTPLQRMSAGDVTDLAAVRSYLDAARAPWS</sequence>
<name>A0ABU0FC03_9HYPH</name>
<protein>
    <submittedName>
        <fullName evidence="2">Uncharacterized protein (DUF2384 family)</fullName>
    </submittedName>
</protein>
<organism evidence="2 3">
    <name type="scientific">Labrys monachus</name>
    <dbReference type="NCBI Taxonomy" id="217067"/>
    <lineage>
        <taxon>Bacteria</taxon>
        <taxon>Pseudomonadati</taxon>
        <taxon>Pseudomonadota</taxon>
        <taxon>Alphaproteobacteria</taxon>
        <taxon>Hyphomicrobiales</taxon>
        <taxon>Xanthobacteraceae</taxon>
        <taxon>Labrys</taxon>
    </lineage>
</organism>
<evidence type="ECO:0000259" key="1">
    <source>
        <dbReference type="Pfam" id="PF09722"/>
    </source>
</evidence>
<accession>A0ABU0FC03</accession>
<proteinExistence type="predicted"/>
<gene>
    <name evidence="2" type="ORF">J3R73_001917</name>
</gene>